<dbReference type="GO" id="GO:0042546">
    <property type="term" value="P:cell wall biogenesis"/>
    <property type="evidence" value="ECO:0007669"/>
    <property type="project" value="InterPro"/>
</dbReference>
<dbReference type="VEuPathDB" id="TriTrypDB:TM35_000033340"/>
<dbReference type="EMBL" id="NBCO01000003">
    <property type="protein sequence ID" value="ORC92581.1"/>
    <property type="molecule type" value="Genomic_DNA"/>
</dbReference>
<keyword evidence="4" id="KW-0325">Glycoprotein</keyword>
<keyword evidence="2 7" id="KW-0328">Glycosyltransferase</keyword>
<dbReference type="GeneID" id="39981881"/>
<evidence type="ECO:0000256" key="2">
    <source>
        <dbReference type="ARBA" id="ARBA00022676"/>
    </source>
</evidence>
<evidence type="ECO:0000256" key="5">
    <source>
        <dbReference type="ARBA" id="ARBA00023316"/>
    </source>
</evidence>
<dbReference type="RefSeq" id="XP_028886647.1">
    <property type="nucleotide sequence ID" value="XM_029022101.1"/>
</dbReference>
<evidence type="ECO:0000313" key="8">
    <source>
        <dbReference type="Proteomes" id="UP000192257"/>
    </source>
</evidence>
<reference evidence="7 8" key="1">
    <citation type="submission" date="2017-03" db="EMBL/GenBank/DDBJ databases">
        <title>An alternative strategy for trypanosome survival in the mammalian bloodstream revealed through genome and transcriptome analysis of the ubiquitous bovine parasite Trypanosoma (Megatrypanum) theileri.</title>
        <authorList>
            <person name="Kelly S."/>
            <person name="Ivens A."/>
            <person name="Mott A."/>
            <person name="O'Neill E."/>
            <person name="Emms D."/>
            <person name="Macleod O."/>
            <person name="Voorheis P."/>
            <person name="Matthews J."/>
            <person name="Matthews K."/>
            <person name="Carrington M."/>
        </authorList>
    </citation>
    <scope>NUCLEOTIDE SEQUENCE [LARGE SCALE GENOMIC DNA]</scope>
    <source>
        <strain evidence="7">Edinburgh</strain>
    </source>
</reference>
<evidence type="ECO:0000256" key="4">
    <source>
        <dbReference type="ARBA" id="ARBA00023180"/>
    </source>
</evidence>
<dbReference type="GO" id="GO:0008107">
    <property type="term" value="F:galactoside 2-alpha-L-fucosyltransferase activity"/>
    <property type="evidence" value="ECO:0007669"/>
    <property type="project" value="InterPro"/>
</dbReference>
<dbReference type="Pfam" id="PF03254">
    <property type="entry name" value="XG_FTase"/>
    <property type="match status" value="1"/>
</dbReference>
<comment type="caution">
    <text evidence="7">The sequence shown here is derived from an EMBL/GenBank/DDBJ whole genome shotgun (WGS) entry which is preliminary data.</text>
</comment>
<keyword evidence="6" id="KW-0472">Membrane</keyword>
<comment type="similarity">
    <text evidence="1">Belongs to the glycosyltransferase 37 family.</text>
</comment>
<dbReference type="OrthoDB" id="428346at2759"/>
<keyword evidence="5" id="KW-0961">Cell wall biogenesis/degradation</keyword>
<proteinExistence type="inferred from homology"/>
<dbReference type="PANTHER" id="PTHR31889">
    <property type="entry name" value="FUCOSYLTRANSFERASE 2-RELATED"/>
    <property type="match status" value="1"/>
</dbReference>
<dbReference type="GO" id="GO:0016020">
    <property type="term" value="C:membrane"/>
    <property type="evidence" value="ECO:0007669"/>
    <property type="project" value="InterPro"/>
</dbReference>
<protein>
    <submittedName>
        <fullName evidence="7">Putative galactoside 2-alpha-L-fucosyltransferase-like protein</fullName>
    </submittedName>
</protein>
<evidence type="ECO:0000256" key="1">
    <source>
        <dbReference type="ARBA" id="ARBA00010481"/>
    </source>
</evidence>
<dbReference type="GO" id="GO:0071555">
    <property type="term" value="P:cell wall organization"/>
    <property type="evidence" value="ECO:0007669"/>
    <property type="project" value="UniProtKB-KW"/>
</dbReference>
<keyword evidence="3 7" id="KW-0808">Transferase</keyword>
<evidence type="ECO:0000256" key="6">
    <source>
        <dbReference type="SAM" id="Phobius"/>
    </source>
</evidence>
<sequence>MKERGRGIIARRTSIRTCTRLRVLCFVCIFSLCASMWIISSNTIEMNELRKNHTDTTFHHWMDSYVEKASMIINDLDDSLPNTSDGNSSENKNFCNIMVNWVWKEVIPFRYNDEFREVLLSHRKRHLAVSNGQPEIGQKYIIWSLSGGLGNRIQSLGSIFIAALLSKRVLLMKDWFTPLRSSKASPIKPTLLPFVNSGNKIETFRYENLRELFWFSNNESSPRISNEFMFCGLFPMMSLKEFEEMYPNEFRKHENTKEVELYKDSHVKIDIRARHDKKLNLWKHFACTDPESHEIDFFSKQKFVYIWTNQYFLPLFYVNKRTKNIINNWFSTNPFRSILPLIFLPSHPVMFRVLQTMRLNPFLKKRQFVGMHIRSFRRNEILHLVKSFSYCVNRLIDESNSLQNFFLATMHSTVKTYFNDLPLKGKAKFFTIESAQTTDEQSTGQGSVQEWEALTDVVLLSLSKHLFLSPSSTFGFLAAAAGEIESITIVNTKESFNHLKKDMCSVLDGNIVGEPCFASWFRLDSIGHRRHQIGCEMDEMPAWSLKCGTNG</sequence>
<keyword evidence="6" id="KW-1133">Transmembrane helix</keyword>
<dbReference type="AlphaFoldDB" id="A0A1X0P6Y2"/>
<evidence type="ECO:0000313" key="7">
    <source>
        <dbReference type="EMBL" id="ORC92581.1"/>
    </source>
</evidence>
<keyword evidence="6" id="KW-0812">Transmembrane</keyword>
<evidence type="ECO:0000256" key="3">
    <source>
        <dbReference type="ARBA" id="ARBA00022679"/>
    </source>
</evidence>
<feature type="transmembrane region" description="Helical" evidence="6">
    <location>
        <begin position="21"/>
        <end position="39"/>
    </location>
</feature>
<name>A0A1X0P6Y2_9TRYP</name>
<dbReference type="InterPro" id="IPR004938">
    <property type="entry name" value="XG_FTase"/>
</dbReference>
<dbReference type="PANTHER" id="PTHR31889:SF2">
    <property type="entry name" value="FUCOSYLTRANSFERASE 3"/>
    <property type="match status" value="1"/>
</dbReference>
<accession>A0A1X0P6Y2</accession>
<dbReference type="Gene3D" id="3.40.50.11350">
    <property type="match status" value="1"/>
</dbReference>
<gene>
    <name evidence="7" type="ORF">TM35_000033340</name>
</gene>
<keyword evidence="8" id="KW-1185">Reference proteome</keyword>
<dbReference type="Proteomes" id="UP000192257">
    <property type="component" value="Unassembled WGS sequence"/>
</dbReference>
<organism evidence="7 8">
    <name type="scientific">Trypanosoma theileri</name>
    <dbReference type="NCBI Taxonomy" id="67003"/>
    <lineage>
        <taxon>Eukaryota</taxon>
        <taxon>Discoba</taxon>
        <taxon>Euglenozoa</taxon>
        <taxon>Kinetoplastea</taxon>
        <taxon>Metakinetoplastina</taxon>
        <taxon>Trypanosomatida</taxon>
        <taxon>Trypanosomatidae</taxon>
        <taxon>Trypanosoma</taxon>
    </lineage>
</organism>